<dbReference type="PROSITE" id="PS01228">
    <property type="entry name" value="COF_1"/>
    <property type="match status" value="1"/>
</dbReference>
<dbReference type="Pfam" id="PF08282">
    <property type="entry name" value="Hydrolase_3"/>
    <property type="match status" value="1"/>
</dbReference>
<dbReference type="Gene3D" id="3.40.50.1000">
    <property type="entry name" value="HAD superfamily/HAD-like"/>
    <property type="match status" value="1"/>
</dbReference>
<dbReference type="NCBIfam" id="TIGR01484">
    <property type="entry name" value="HAD-SF-IIB"/>
    <property type="match status" value="1"/>
</dbReference>
<dbReference type="Proteomes" id="UP000239068">
    <property type="component" value="Unassembled WGS sequence"/>
</dbReference>
<name>A0A2S7WJ56_9FLAO</name>
<dbReference type="SFLD" id="SFLDG01140">
    <property type="entry name" value="C2.B:_Phosphomannomutase_and_P"/>
    <property type="match status" value="1"/>
</dbReference>
<dbReference type="InterPro" id="IPR006379">
    <property type="entry name" value="HAD-SF_hydro_IIB"/>
</dbReference>
<dbReference type="InterPro" id="IPR000150">
    <property type="entry name" value="Cof"/>
</dbReference>
<dbReference type="GO" id="GO:0000287">
    <property type="term" value="F:magnesium ion binding"/>
    <property type="evidence" value="ECO:0007669"/>
    <property type="project" value="TreeGrafter"/>
</dbReference>
<comment type="caution">
    <text evidence="1">The sequence shown here is derived from an EMBL/GenBank/DDBJ whole genome shotgun (WGS) entry which is preliminary data.</text>
</comment>
<dbReference type="NCBIfam" id="TIGR00099">
    <property type="entry name" value="Cof-subfamily"/>
    <property type="match status" value="1"/>
</dbReference>
<dbReference type="GO" id="GO:0005829">
    <property type="term" value="C:cytosol"/>
    <property type="evidence" value="ECO:0007669"/>
    <property type="project" value="TreeGrafter"/>
</dbReference>
<accession>A0A2S7WJ56</accession>
<dbReference type="PANTHER" id="PTHR10000:SF8">
    <property type="entry name" value="HAD SUPERFAMILY HYDROLASE-LIKE, TYPE 3"/>
    <property type="match status" value="1"/>
</dbReference>
<dbReference type="SFLD" id="SFLDS00003">
    <property type="entry name" value="Haloacid_Dehalogenase"/>
    <property type="match status" value="1"/>
</dbReference>
<sequence length="268" mass="30548">MDFSKVKLVVSDMDGTLLNSKGKVSPQFFTLFKELQKHNIHFCAASGRQHNSIVDKLAAIKNDIHVIAENGAIAKKGEEILLINSLASQKITNIIPLLRNIKDANIVLCSQNSAFIESRDERFISLFQEYYHSFEVVDDLMEIAKTTTVLKIAIYHFDSSEAFIYPVIQHLKNDYLLKISGQNWLDISDEKANKGNALREVQRRLNVTKEETMVFGDYHNDIEMLQEANFSFAMKNAHKDIKELANYETESNDNFGVEAVLEELIQSK</sequence>
<dbReference type="InterPro" id="IPR036412">
    <property type="entry name" value="HAD-like_sf"/>
</dbReference>
<dbReference type="InterPro" id="IPR023214">
    <property type="entry name" value="HAD_sf"/>
</dbReference>
<proteinExistence type="predicted"/>
<dbReference type="Gene3D" id="3.30.1240.10">
    <property type="match status" value="1"/>
</dbReference>
<protein>
    <submittedName>
        <fullName evidence="1">Haloacid dehalogenase</fullName>
    </submittedName>
</protein>
<evidence type="ECO:0000313" key="2">
    <source>
        <dbReference type="Proteomes" id="UP000239068"/>
    </source>
</evidence>
<dbReference type="AlphaFoldDB" id="A0A2S7WJ56"/>
<evidence type="ECO:0000313" key="1">
    <source>
        <dbReference type="EMBL" id="PQJ77639.1"/>
    </source>
</evidence>
<dbReference type="PANTHER" id="PTHR10000">
    <property type="entry name" value="PHOSPHOSERINE PHOSPHATASE"/>
    <property type="match status" value="1"/>
</dbReference>
<dbReference type="SUPFAM" id="SSF56784">
    <property type="entry name" value="HAD-like"/>
    <property type="match status" value="1"/>
</dbReference>
<dbReference type="GO" id="GO:0016791">
    <property type="term" value="F:phosphatase activity"/>
    <property type="evidence" value="ECO:0007669"/>
    <property type="project" value="TreeGrafter"/>
</dbReference>
<dbReference type="EMBL" id="MSCM01000002">
    <property type="protein sequence ID" value="PQJ77639.1"/>
    <property type="molecule type" value="Genomic_DNA"/>
</dbReference>
<reference evidence="1 2" key="1">
    <citation type="submission" date="2016-12" db="EMBL/GenBank/DDBJ databases">
        <title>Trade-off between light-utilization and light-protection in marine flavobacteria.</title>
        <authorList>
            <person name="Kumagai Y."/>
            <person name="Yoshizawa S."/>
            <person name="Kogure K."/>
            <person name="Iwasaki W."/>
        </authorList>
    </citation>
    <scope>NUCLEOTIDE SEQUENCE [LARGE SCALE GENOMIC DNA]</scope>
    <source>
        <strain evidence="1 2">ATCC 43844</strain>
    </source>
</reference>
<organism evidence="1 2">
    <name type="scientific">Polaribacter glomeratus</name>
    <dbReference type="NCBI Taxonomy" id="102"/>
    <lineage>
        <taxon>Bacteria</taxon>
        <taxon>Pseudomonadati</taxon>
        <taxon>Bacteroidota</taxon>
        <taxon>Flavobacteriia</taxon>
        <taxon>Flavobacteriales</taxon>
        <taxon>Flavobacteriaceae</taxon>
    </lineage>
</organism>
<dbReference type="SFLD" id="SFLDG01144">
    <property type="entry name" value="C2.B.4:_PGP_Like"/>
    <property type="match status" value="1"/>
</dbReference>
<gene>
    <name evidence="1" type="ORF">BTO16_15700</name>
</gene>
<keyword evidence="2" id="KW-1185">Reference proteome</keyword>